<gene>
    <name evidence="2" type="ORF">FD15_GL002089</name>
</gene>
<keyword evidence="1" id="KW-0472">Membrane</keyword>
<comment type="caution">
    <text evidence="2">The sequence shown here is derived from an EMBL/GenBank/DDBJ whole genome shotgun (WGS) entry which is preliminary data.</text>
</comment>
<keyword evidence="1" id="KW-0812">Transmembrane</keyword>
<protein>
    <submittedName>
        <fullName evidence="2">Uncharacterized protein</fullName>
    </submittedName>
</protein>
<evidence type="ECO:0000313" key="2">
    <source>
        <dbReference type="EMBL" id="KRN05529.1"/>
    </source>
</evidence>
<dbReference type="RefSeq" id="WP_156406588.1">
    <property type="nucleotide sequence ID" value="NZ_AYZF01000017.1"/>
</dbReference>
<evidence type="ECO:0000256" key="1">
    <source>
        <dbReference type="SAM" id="Phobius"/>
    </source>
</evidence>
<sequence>MAALLFGVATIGFVATVFGLYTNQPWMRTTAITSAVISLLATIFFPHALPH</sequence>
<dbReference type="EMBL" id="AYZF01000017">
    <property type="protein sequence ID" value="KRN05529.1"/>
    <property type="molecule type" value="Genomic_DNA"/>
</dbReference>
<dbReference type="AlphaFoldDB" id="A0A023CVJ6"/>
<dbReference type="Proteomes" id="UP000050961">
    <property type="component" value="Unassembled WGS sequence"/>
</dbReference>
<reference evidence="2 3" key="1">
    <citation type="journal article" date="2015" name="Genome Announc.">
        <title>Expanding the biotechnology potential of lactobacilli through comparative genomics of 213 strains and associated genera.</title>
        <authorList>
            <person name="Sun Z."/>
            <person name="Harris H.M."/>
            <person name="McCann A."/>
            <person name="Guo C."/>
            <person name="Argimon S."/>
            <person name="Zhang W."/>
            <person name="Yang X."/>
            <person name="Jeffery I.B."/>
            <person name="Cooney J.C."/>
            <person name="Kagawa T.F."/>
            <person name="Liu W."/>
            <person name="Song Y."/>
            <person name="Salvetti E."/>
            <person name="Wrobel A."/>
            <person name="Rasinkangas P."/>
            <person name="Parkhill J."/>
            <person name="Rea M.C."/>
            <person name="O'Sullivan O."/>
            <person name="Ritari J."/>
            <person name="Douillard F.P."/>
            <person name="Paul Ross R."/>
            <person name="Yang R."/>
            <person name="Briner A.E."/>
            <person name="Felis G.E."/>
            <person name="de Vos W.M."/>
            <person name="Barrangou R."/>
            <person name="Klaenhammer T.R."/>
            <person name="Caufield P.W."/>
            <person name="Cui Y."/>
            <person name="Zhang H."/>
            <person name="O'Toole P.W."/>
        </authorList>
    </citation>
    <scope>NUCLEOTIDE SEQUENCE [LARGE SCALE GENOMIC DNA]</scope>
    <source>
        <strain evidence="2 3">DSM 21376</strain>
    </source>
</reference>
<accession>A0A023CVJ6</accession>
<keyword evidence="1" id="KW-1133">Transmembrane helix</keyword>
<feature type="transmembrane region" description="Helical" evidence="1">
    <location>
        <begin position="29"/>
        <end position="49"/>
    </location>
</feature>
<dbReference type="PATRIC" id="fig|1423806.3.peg.2128"/>
<organism evidence="2 3">
    <name type="scientific">Liquorilactobacillus sucicola DSM 21376 = JCM 15457</name>
    <dbReference type="NCBI Taxonomy" id="1423806"/>
    <lineage>
        <taxon>Bacteria</taxon>
        <taxon>Bacillati</taxon>
        <taxon>Bacillota</taxon>
        <taxon>Bacilli</taxon>
        <taxon>Lactobacillales</taxon>
        <taxon>Lactobacillaceae</taxon>
        <taxon>Liquorilactobacillus</taxon>
    </lineage>
</organism>
<keyword evidence="3" id="KW-1185">Reference proteome</keyword>
<name>A0A023CVJ6_9LACO</name>
<evidence type="ECO:0000313" key="3">
    <source>
        <dbReference type="Proteomes" id="UP000050961"/>
    </source>
</evidence>
<proteinExistence type="predicted"/>